<reference evidence="3 4" key="1">
    <citation type="submission" date="2020-02" db="EMBL/GenBank/DDBJ databases">
        <authorList>
            <person name="Kim H.M."/>
            <person name="Jeon C.O."/>
        </authorList>
    </citation>
    <scope>NUCLEOTIDE SEQUENCE [LARGE SCALE GENOMIC DNA]</scope>
    <source>
        <strain evidence="3 4">PeD5</strain>
    </source>
</reference>
<dbReference type="SUPFAM" id="SSF53474">
    <property type="entry name" value="alpha/beta-Hydrolases"/>
    <property type="match status" value="1"/>
</dbReference>
<reference evidence="3 4" key="2">
    <citation type="submission" date="2020-03" db="EMBL/GenBank/DDBJ databases">
        <title>Roseomonas stagni sp. nov., isolated from pond water in Japan.</title>
        <authorList>
            <person name="Furuhata K."/>
            <person name="Miyamoto H."/>
            <person name="Goto K."/>
        </authorList>
    </citation>
    <scope>NUCLEOTIDE SEQUENCE [LARGE SCALE GENOMIC DNA]</scope>
    <source>
        <strain evidence="3 4">PeD5</strain>
    </source>
</reference>
<keyword evidence="3" id="KW-0378">Hydrolase</keyword>
<feature type="transmembrane region" description="Helical" evidence="1">
    <location>
        <begin position="178"/>
        <end position="199"/>
    </location>
</feature>
<dbReference type="GO" id="GO:0016787">
    <property type="term" value="F:hydrolase activity"/>
    <property type="evidence" value="ECO:0007669"/>
    <property type="project" value="UniProtKB-KW"/>
</dbReference>
<dbReference type="PANTHER" id="PTHR36837:SF2">
    <property type="entry name" value="POLY(3-HYDROXYALKANOATE) POLYMERASE SUBUNIT PHAC"/>
    <property type="match status" value="1"/>
</dbReference>
<dbReference type="PANTHER" id="PTHR36837">
    <property type="entry name" value="POLY(3-HYDROXYALKANOATE) POLYMERASE SUBUNIT PHAC"/>
    <property type="match status" value="1"/>
</dbReference>
<feature type="domain" description="AB hydrolase-1" evidence="2">
    <location>
        <begin position="180"/>
        <end position="224"/>
    </location>
</feature>
<name>A0A6M1LQV0_9PROT</name>
<dbReference type="InterPro" id="IPR029058">
    <property type="entry name" value="AB_hydrolase_fold"/>
</dbReference>
<keyword evidence="4" id="KW-1185">Reference proteome</keyword>
<accession>A0A6M1LQV0</accession>
<evidence type="ECO:0000256" key="1">
    <source>
        <dbReference type="SAM" id="Phobius"/>
    </source>
</evidence>
<dbReference type="InterPro" id="IPR051321">
    <property type="entry name" value="PHA/PHB_synthase"/>
</dbReference>
<dbReference type="InterPro" id="IPR000073">
    <property type="entry name" value="AB_hydrolase_1"/>
</dbReference>
<keyword evidence="1" id="KW-0812">Transmembrane</keyword>
<comment type="caution">
    <text evidence="3">The sequence shown here is derived from an EMBL/GenBank/DDBJ whole genome shotgun (WGS) entry which is preliminary data.</text>
</comment>
<organism evidence="3 4">
    <name type="scientific">Falsiroseomonas algicola</name>
    <dbReference type="NCBI Taxonomy" id="2716930"/>
    <lineage>
        <taxon>Bacteria</taxon>
        <taxon>Pseudomonadati</taxon>
        <taxon>Pseudomonadota</taxon>
        <taxon>Alphaproteobacteria</taxon>
        <taxon>Acetobacterales</taxon>
        <taxon>Roseomonadaceae</taxon>
        <taxon>Falsiroseomonas</taxon>
    </lineage>
</organism>
<evidence type="ECO:0000313" key="3">
    <source>
        <dbReference type="EMBL" id="NGM22392.1"/>
    </source>
</evidence>
<evidence type="ECO:0000259" key="2">
    <source>
        <dbReference type="Pfam" id="PF00561"/>
    </source>
</evidence>
<keyword evidence="1" id="KW-1133">Transmembrane helix</keyword>
<dbReference type="AlphaFoldDB" id="A0A6M1LQV0"/>
<dbReference type="Pfam" id="PF00561">
    <property type="entry name" value="Abhydrolase_1"/>
    <property type="match status" value="1"/>
</dbReference>
<dbReference type="Proteomes" id="UP000475385">
    <property type="component" value="Unassembled WGS sequence"/>
</dbReference>
<keyword evidence="1" id="KW-0472">Membrane</keyword>
<proteinExistence type="predicted"/>
<evidence type="ECO:0000313" key="4">
    <source>
        <dbReference type="Proteomes" id="UP000475385"/>
    </source>
</evidence>
<dbReference type="Gene3D" id="3.40.50.1820">
    <property type="entry name" value="alpha/beta hydrolase"/>
    <property type="match status" value="1"/>
</dbReference>
<sequence length="395" mass="41749">MLGMGRGMAAIGSAGLIPSPTGSPSWSGGWPISKAAQPEIARIGAALAAGNHRPEAFRAAVIRRLMRADRALLAGIAAYRRHPFARDLPDPPAIWSEGDSRILDHAPGSAGPVALFVPSLVNRAQVLDLMRGRSMMRFLAGQGVRPLLLDWGWPGAAERDFSLTDYIAGRLERALVAMPGPVVLVGYCMGGLLALAAALRRPDRVRALGLLATPWDFHPSAEDAERARAASALLPGLEPLLQATGTLPVDAIQTLFAGLDPFGIPQKFRAFARLDPASDRAAQFVALEDWLNDGVPLAAPVAREALGGWYGANTPMRGAWRVAGAVVDPGALAMPAFCAIPHRDRIVPPDSARALAARLPRSTVHEAASGHIGMAAGGNAEAALWRPLLEWLRSL</sequence>
<dbReference type="EMBL" id="JAAIKB010000009">
    <property type="protein sequence ID" value="NGM22392.1"/>
    <property type="molecule type" value="Genomic_DNA"/>
</dbReference>
<protein>
    <submittedName>
        <fullName evidence="3">Alpha/beta fold hydrolase</fullName>
    </submittedName>
</protein>
<gene>
    <name evidence="3" type="ORF">G3576_20410</name>
</gene>